<evidence type="ECO:0008006" key="3">
    <source>
        <dbReference type="Google" id="ProtNLM"/>
    </source>
</evidence>
<dbReference type="Pfam" id="PF07920">
    <property type="entry name" value="DUF1684"/>
    <property type="match status" value="1"/>
</dbReference>
<protein>
    <recommendedName>
        <fullName evidence="3">DUF1684 domain-containing protein</fullName>
    </recommendedName>
</protein>
<dbReference type="AlphaFoldDB" id="A0A4R3NPR7"/>
<name>A0A4R3NPR7_9HYPH</name>
<dbReference type="PANTHER" id="PTHR41913">
    <property type="entry name" value="DUF1684 DOMAIN-CONTAINING PROTEIN"/>
    <property type="match status" value="1"/>
</dbReference>
<dbReference type="PANTHER" id="PTHR41913:SF1">
    <property type="entry name" value="DUF1684 DOMAIN-CONTAINING PROTEIN"/>
    <property type="match status" value="1"/>
</dbReference>
<proteinExistence type="predicted"/>
<dbReference type="InterPro" id="IPR012467">
    <property type="entry name" value="DUF1684"/>
</dbReference>
<accession>A0A4R3NPR7</accession>
<comment type="caution">
    <text evidence="1">The sequence shown here is derived from an EMBL/GenBank/DDBJ whole genome shotgun (WGS) entry which is preliminary data.</text>
</comment>
<organism evidence="1 2">
    <name type="scientific">Martelella mediterranea</name>
    <dbReference type="NCBI Taxonomy" id="293089"/>
    <lineage>
        <taxon>Bacteria</taxon>
        <taxon>Pseudomonadati</taxon>
        <taxon>Pseudomonadota</taxon>
        <taxon>Alphaproteobacteria</taxon>
        <taxon>Hyphomicrobiales</taxon>
        <taxon>Aurantimonadaceae</taxon>
        <taxon>Martelella</taxon>
    </lineage>
</organism>
<reference evidence="1 2" key="1">
    <citation type="submission" date="2019-03" db="EMBL/GenBank/DDBJ databases">
        <title>Freshwater and sediment microbial communities from various areas in North America, analyzing microbe dynamics in response to fracking.</title>
        <authorList>
            <person name="Lamendella R."/>
        </authorList>
    </citation>
    <scope>NUCLEOTIDE SEQUENCE [LARGE SCALE GENOMIC DNA]</scope>
    <source>
        <strain evidence="1 2">175.2</strain>
    </source>
</reference>
<evidence type="ECO:0000313" key="1">
    <source>
        <dbReference type="EMBL" id="TCT37149.1"/>
    </source>
</evidence>
<sequence length="270" mass="29908">MMKGFFLTEIADYHDYIEQWRRERLTGLKQKGGWLSLVGRWPLDAGTVSIGSSDENDIVLPIGPGKLGALTLVEGKGLTFLHEGGSEQRFIPADSPYPVVFPVDRFNFEVTSMSGALALRVRDLESDEPEKLEALPYFPADPSWRIRAEWVALAEPGEVTLDTVIGVKTQVPVSHVARFDHDGKTVELLSTYGTAERPQFVFRDSTAKDETYAAARFVFGEEVTGDAITLDFNKAINPPCAFTEFAACPLPPEQNILSFPVRAGEKRVRS</sequence>
<gene>
    <name evidence="1" type="ORF">EDC90_102040</name>
</gene>
<dbReference type="EMBL" id="SMAR01000020">
    <property type="protein sequence ID" value="TCT37149.1"/>
    <property type="molecule type" value="Genomic_DNA"/>
</dbReference>
<evidence type="ECO:0000313" key="2">
    <source>
        <dbReference type="Proteomes" id="UP000295097"/>
    </source>
</evidence>
<dbReference type="Proteomes" id="UP000295097">
    <property type="component" value="Unassembled WGS sequence"/>
</dbReference>
<keyword evidence="2" id="KW-1185">Reference proteome</keyword>